<reference evidence="2" key="1">
    <citation type="submission" date="2021-09" db="EMBL/GenBank/DDBJ databases">
        <authorList>
            <consortium name="AG Swart"/>
            <person name="Singh M."/>
            <person name="Singh A."/>
            <person name="Seah K."/>
            <person name="Emmerich C."/>
        </authorList>
    </citation>
    <scope>NUCLEOTIDE SEQUENCE</scope>
    <source>
        <strain evidence="2">ATCC30299</strain>
    </source>
</reference>
<organism evidence="2 3">
    <name type="scientific">Blepharisma stoltei</name>
    <dbReference type="NCBI Taxonomy" id="1481888"/>
    <lineage>
        <taxon>Eukaryota</taxon>
        <taxon>Sar</taxon>
        <taxon>Alveolata</taxon>
        <taxon>Ciliophora</taxon>
        <taxon>Postciliodesmatophora</taxon>
        <taxon>Heterotrichea</taxon>
        <taxon>Heterotrichida</taxon>
        <taxon>Blepharismidae</taxon>
        <taxon>Blepharisma</taxon>
    </lineage>
</organism>
<dbReference type="EMBL" id="CAJZBQ010000033">
    <property type="protein sequence ID" value="CAG9323000.1"/>
    <property type="molecule type" value="Genomic_DNA"/>
</dbReference>
<protein>
    <submittedName>
        <fullName evidence="2">Uncharacterized protein</fullName>
    </submittedName>
</protein>
<evidence type="ECO:0000313" key="2">
    <source>
        <dbReference type="EMBL" id="CAG9323000.1"/>
    </source>
</evidence>
<evidence type="ECO:0000256" key="1">
    <source>
        <dbReference type="SAM" id="MobiDB-lite"/>
    </source>
</evidence>
<proteinExistence type="predicted"/>
<dbReference type="AlphaFoldDB" id="A0AAU9JHL0"/>
<gene>
    <name evidence="2" type="ORF">BSTOLATCC_MIC32905</name>
</gene>
<evidence type="ECO:0000313" key="3">
    <source>
        <dbReference type="Proteomes" id="UP001162131"/>
    </source>
</evidence>
<name>A0AAU9JHL0_9CILI</name>
<feature type="region of interest" description="Disordered" evidence="1">
    <location>
        <begin position="85"/>
        <end position="126"/>
    </location>
</feature>
<dbReference type="Proteomes" id="UP001162131">
    <property type="component" value="Unassembled WGS sequence"/>
</dbReference>
<sequence>MSKNNTTYQIQRSQFLFRDNIQTPYITNPFGKHLSQFTKTVKPLRVNPHSRADGPLIRSQQFIRTPSPQKTFISFSRQETFEISPFQRSYSRTNSTPRLKRPPTQTSFSMTKQMSFQRLPSPTSKD</sequence>
<comment type="caution">
    <text evidence="2">The sequence shown here is derived from an EMBL/GenBank/DDBJ whole genome shotgun (WGS) entry which is preliminary data.</text>
</comment>
<keyword evidence="3" id="KW-1185">Reference proteome</keyword>
<feature type="compositionally biased region" description="Polar residues" evidence="1">
    <location>
        <begin position="86"/>
        <end position="126"/>
    </location>
</feature>
<accession>A0AAU9JHL0</accession>